<protein>
    <recommendedName>
        <fullName evidence="4">Serpin domain-containing protein</fullName>
    </recommendedName>
</protein>
<feature type="region of interest" description="Disordered" evidence="1">
    <location>
        <begin position="348"/>
        <end position="406"/>
    </location>
</feature>
<organism evidence="2 3">
    <name type="scientific">Intoshia linei</name>
    <dbReference type="NCBI Taxonomy" id="1819745"/>
    <lineage>
        <taxon>Eukaryota</taxon>
        <taxon>Metazoa</taxon>
        <taxon>Spiralia</taxon>
        <taxon>Lophotrochozoa</taxon>
        <taxon>Mesozoa</taxon>
        <taxon>Orthonectida</taxon>
        <taxon>Rhopaluridae</taxon>
        <taxon>Intoshia</taxon>
    </lineage>
</organism>
<dbReference type="Proteomes" id="UP000078046">
    <property type="component" value="Unassembled WGS sequence"/>
</dbReference>
<sequence length="505" mass="59762">MMEQLKKGDLYDHLMQIHVSANPEQNVIFIPALQETLLIMVYVTMFGKSNLTRYRNFYPYVSPLLNLHHFSRRYNEPSEPSQVFHYLNSLFYSNIHKNDENGYFLELLQRIYKLKKQVFRSMKGKLSQHIIEDIIQGYYKANCVSCLNYVYNEPNFVALSNLDIYRNLNHKVVFVEENASFDSQGVTKTVTMLHIVGRTAYYKDNTNIFVELRSIFLSEAKVFIVMPITSVYTLDVRTAWNYFNKRRFIDNITLIMPEIHNLKFQADLKEKFESIGLGNIFLQYNRPIGVLQKPDAYRDITNFNYKAEMTITRNFWNVTGSIDMSDSLTTPKKERTELEKLNLMRHKEWLDRRNGSKRKNKRKNQRRKGKKGRKHKKRRKGKKHKRDKKNKKRKNKEKQTQTVPYTNQSLTQTKFRIDKPFYIVILQNLYDKEQNFAFKECPKYHDLKRLVRHPVMMTAYISNPGVASEINPVENIFLNSMTKRAAASTSAPPESGFSHHTIYMT</sequence>
<feature type="compositionally biased region" description="Basic residues" evidence="1">
    <location>
        <begin position="355"/>
        <end position="396"/>
    </location>
</feature>
<accession>A0A177B3N1</accession>
<reference evidence="2 3" key="1">
    <citation type="submission" date="2016-04" db="EMBL/GenBank/DDBJ databases">
        <title>The genome of Intoshia linei affirms orthonectids as highly simplified spiralians.</title>
        <authorList>
            <person name="Mikhailov K.V."/>
            <person name="Slusarev G.S."/>
            <person name="Nikitin M.A."/>
            <person name="Logacheva M.D."/>
            <person name="Penin A."/>
            <person name="Aleoshin V."/>
            <person name="Panchin Y.V."/>
        </authorList>
    </citation>
    <scope>NUCLEOTIDE SEQUENCE [LARGE SCALE GENOMIC DNA]</scope>
    <source>
        <strain evidence="2">Intl2013</strain>
        <tissue evidence="2">Whole animal</tissue>
    </source>
</reference>
<evidence type="ECO:0008006" key="4">
    <source>
        <dbReference type="Google" id="ProtNLM"/>
    </source>
</evidence>
<dbReference type="SUPFAM" id="SSF56574">
    <property type="entry name" value="Serpins"/>
    <property type="match status" value="1"/>
</dbReference>
<keyword evidence="3" id="KW-1185">Reference proteome</keyword>
<name>A0A177B3N1_9BILA</name>
<dbReference type="InterPro" id="IPR036186">
    <property type="entry name" value="Serpin_sf"/>
</dbReference>
<gene>
    <name evidence="2" type="ORF">A3Q56_03382</name>
</gene>
<dbReference type="EMBL" id="LWCA01000372">
    <property type="protein sequence ID" value="OAF68889.1"/>
    <property type="molecule type" value="Genomic_DNA"/>
</dbReference>
<proteinExistence type="predicted"/>
<evidence type="ECO:0000313" key="3">
    <source>
        <dbReference type="Proteomes" id="UP000078046"/>
    </source>
</evidence>
<evidence type="ECO:0000256" key="1">
    <source>
        <dbReference type="SAM" id="MobiDB-lite"/>
    </source>
</evidence>
<evidence type="ECO:0000313" key="2">
    <source>
        <dbReference type="EMBL" id="OAF68889.1"/>
    </source>
</evidence>
<comment type="caution">
    <text evidence="2">The sequence shown here is derived from an EMBL/GenBank/DDBJ whole genome shotgun (WGS) entry which is preliminary data.</text>
</comment>
<dbReference type="AlphaFoldDB" id="A0A177B3N1"/>